<proteinExistence type="predicted"/>
<feature type="non-terminal residue" evidence="1">
    <location>
        <position position="107"/>
    </location>
</feature>
<gene>
    <name evidence="1" type="ORF">F4Y08_14230</name>
</gene>
<organism evidence="1">
    <name type="scientific">Caldilineaceae bacterium SB0662_bin_9</name>
    <dbReference type="NCBI Taxonomy" id="2605258"/>
    <lineage>
        <taxon>Bacteria</taxon>
        <taxon>Bacillati</taxon>
        <taxon>Chloroflexota</taxon>
        <taxon>Caldilineae</taxon>
        <taxon>Caldilineales</taxon>
        <taxon>Caldilineaceae</taxon>
    </lineage>
</organism>
<accession>A0A6B1DWT8</accession>
<name>A0A6B1DWT8_9CHLR</name>
<comment type="caution">
    <text evidence="1">The sequence shown here is derived from an EMBL/GenBank/DDBJ whole genome shotgun (WGS) entry which is preliminary data.</text>
</comment>
<protein>
    <submittedName>
        <fullName evidence="1">Transposase</fullName>
    </submittedName>
</protein>
<evidence type="ECO:0000313" key="1">
    <source>
        <dbReference type="EMBL" id="MYD91466.1"/>
    </source>
</evidence>
<sequence length="107" mass="11728">MAEKVTRVLHSQGLNAAKYDRLARTAVLCGQVRADAWRRCSGVSTAQQSPYEIRDAWMAEGYDWHGLPARLGKATLADALGDIQAGREAAKVPVKKAIRHRTRGNSV</sequence>
<dbReference type="AlphaFoldDB" id="A0A6B1DWT8"/>
<reference evidence="1" key="1">
    <citation type="submission" date="2019-09" db="EMBL/GenBank/DDBJ databases">
        <title>Characterisation of the sponge microbiome using genome-centric metagenomics.</title>
        <authorList>
            <person name="Engelberts J.P."/>
            <person name="Robbins S.J."/>
            <person name="De Goeij J.M."/>
            <person name="Aranda M."/>
            <person name="Bell S.C."/>
            <person name="Webster N.S."/>
        </authorList>
    </citation>
    <scope>NUCLEOTIDE SEQUENCE</scope>
    <source>
        <strain evidence="1">SB0662_bin_9</strain>
    </source>
</reference>
<dbReference type="EMBL" id="VXPY01000096">
    <property type="protein sequence ID" value="MYD91466.1"/>
    <property type="molecule type" value="Genomic_DNA"/>
</dbReference>